<dbReference type="AlphaFoldDB" id="A0AAW2EJC9"/>
<dbReference type="Proteomes" id="UP001430953">
    <property type="component" value="Unassembled WGS sequence"/>
</dbReference>
<organism evidence="1 2">
    <name type="scientific">Cardiocondyla obscurior</name>
    <dbReference type="NCBI Taxonomy" id="286306"/>
    <lineage>
        <taxon>Eukaryota</taxon>
        <taxon>Metazoa</taxon>
        <taxon>Ecdysozoa</taxon>
        <taxon>Arthropoda</taxon>
        <taxon>Hexapoda</taxon>
        <taxon>Insecta</taxon>
        <taxon>Pterygota</taxon>
        <taxon>Neoptera</taxon>
        <taxon>Endopterygota</taxon>
        <taxon>Hymenoptera</taxon>
        <taxon>Apocrita</taxon>
        <taxon>Aculeata</taxon>
        <taxon>Formicoidea</taxon>
        <taxon>Formicidae</taxon>
        <taxon>Myrmicinae</taxon>
        <taxon>Cardiocondyla</taxon>
    </lineage>
</organism>
<sequence length="161" mass="18729">MAARISSTLGLSSVSVGWLYHPNVRDAIDGEYYSSVSLRKKYLPDNSSSDCFCYSCPHKCLPPRGCEFYQCPQCANNRSFRSSCRAVRKRSTFHFFRTIHNSLRLLDSNRMTRNFFRKDHSSYSSPLSSSYFVCKVFRTCSTVARRFRQCRHGRCKFYQGC</sequence>
<evidence type="ECO:0000313" key="1">
    <source>
        <dbReference type="EMBL" id="KAL0102848.1"/>
    </source>
</evidence>
<keyword evidence="2" id="KW-1185">Reference proteome</keyword>
<gene>
    <name evidence="1" type="ORF">PUN28_018265</name>
</gene>
<comment type="caution">
    <text evidence="1">The sequence shown here is derived from an EMBL/GenBank/DDBJ whole genome shotgun (WGS) entry which is preliminary data.</text>
</comment>
<reference evidence="1 2" key="1">
    <citation type="submission" date="2023-03" db="EMBL/GenBank/DDBJ databases">
        <title>High recombination rates correlate with genetic variation in Cardiocondyla obscurior ants.</title>
        <authorList>
            <person name="Errbii M."/>
        </authorList>
    </citation>
    <scope>NUCLEOTIDE SEQUENCE [LARGE SCALE GENOMIC DNA]</scope>
    <source>
        <strain evidence="1">Alpha-2009</strain>
        <tissue evidence="1">Whole body</tissue>
    </source>
</reference>
<proteinExistence type="predicted"/>
<protein>
    <submittedName>
        <fullName evidence="1">Uncharacterized protein</fullName>
    </submittedName>
</protein>
<dbReference type="EMBL" id="JADYXP020000022">
    <property type="protein sequence ID" value="KAL0102848.1"/>
    <property type="molecule type" value="Genomic_DNA"/>
</dbReference>
<name>A0AAW2EJC9_9HYME</name>
<accession>A0AAW2EJC9</accession>
<evidence type="ECO:0000313" key="2">
    <source>
        <dbReference type="Proteomes" id="UP001430953"/>
    </source>
</evidence>